<evidence type="ECO:0000313" key="1">
    <source>
        <dbReference type="EMBL" id="RYJ40881.1"/>
    </source>
</evidence>
<gene>
    <name evidence="1" type="ORF">NU08_0318</name>
</gene>
<accession>A0A444W4T0</accession>
<sequence>MNNNCLNLYQNNYCKEQFQSLRRDFFIERFQVLPKGLLKNIDYKFPKMKNQINIIGCVIGNLEF</sequence>
<protein>
    <submittedName>
        <fullName evidence="1">Uncharacterized protein</fullName>
    </submittedName>
</protein>
<comment type="caution">
    <text evidence="1">The sequence shown here is derived from an EMBL/GenBank/DDBJ whole genome shotgun (WGS) entry which is preliminary data.</text>
</comment>
<dbReference type="Proteomes" id="UP000290433">
    <property type="component" value="Unassembled WGS sequence"/>
</dbReference>
<proteinExistence type="predicted"/>
<reference evidence="1 2" key="1">
    <citation type="submission" date="2014-12" db="EMBL/GenBank/DDBJ databases">
        <title>Genome sequence of Flavobacterium anhuiense RCM74.</title>
        <authorList>
            <person name="Kim J.F."/>
            <person name="Song J.Y."/>
            <person name="Kwak M.-J."/>
            <person name="Lee S.-W."/>
        </authorList>
    </citation>
    <scope>NUCLEOTIDE SEQUENCE [LARGE SCALE GENOMIC DNA]</scope>
    <source>
        <strain evidence="1 2">RCM74</strain>
    </source>
</reference>
<organism evidence="1 2">
    <name type="scientific">Flavobacterium anhuiense</name>
    <dbReference type="NCBI Taxonomy" id="459526"/>
    <lineage>
        <taxon>Bacteria</taxon>
        <taxon>Pseudomonadati</taxon>
        <taxon>Bacteroidota</taxon>
        <taxon>Flavobacteriia</taxon>
        <taxon>Flavobacteriales</taxon>
        <taxon>Flavobacteriaceae</taxon>
        <taxon>Flavobacterium</taxon>
    </lineage>
</organism>
<dbReference type="EMBL" id="JUIV01000001">
    <property type="protein sequence ID" value="RYJ40881.1"/>
    <property type="molecule type" value="Genomic_DNA"/>
</dbReference>
<name>A0A444W4T0_9FLAO</name>
<dbReference type="AlphaFoldDB" id="A0A444W4T0"/>
<evidence type="ECO:0000313" key="2">
    <source>
        <dbReference type="Proteomes" id="UP000290433"/>
    </source>
</evidence>